<evidence type="ECO:0000313" key="3">
    <source>
        <dbReference type="Proteomes" id="UP000722791"/>
    </source>
</evidence>
<sequence>MYHRRCNTQPLVDKSCNGGLALLSAQHVGRRAVCQTFSKLSKSLCSGLVAYNMSRLFQAQVPKWLERRALTEAGSSCLSSCIPLANMLCRRSTAARATGRQTCEPDVRDGGQRNKLGAAMGPGINPLESMVHPS</sequence>
<dbReference type="EMBL" id="BNCQ01000017">
    <property type="protein sequence ID" value="GIM05090.1"/>
    <property type="molecule type" value="Genomic_DNA"/>
</dbReference>
<evidence type="ECO:0000256" key="1">
    <source>
        <dbReference type="SAM" id="MobiDB-lite"/>
    </source>
</evidence>
<dbReference type="Proteomes" id="UP000722791">
    <property type="component" value="Unassembled WGS sequence"/>
</dbReference>
<gene>
    <name evidence="2" type="ORF">Vretimale_9572</name>
</gene>
<organism evidence="2 3">
    <name type="scientific">Volvox reticuliferus</name>
    <dbReference type="NCBI Taxonomy" id="1737510"/>
    <lineage>
        <taxon>Eukaryota</taxon>
        <taxon>Viridiplantae</taxon>
        <taxon>Chlorophyta</taxon>
        <taxon>core chlorophytes</taxon>
        <taxon>Chlorophyceae</taxon>
        <taxon>CS clade</taxon>
        <taxon>Chlamydomonadales</taxon>
        <taxon>Volvocaceae</taxon>
        <taxon>Volvox</taxon>
    </lineage>
</organism>
<protein>
    <submittedName>
        <fullName evidence="2">Uncharacterized protein</fullName>
    </submittedName>
</protein>
<comment type="caution">
    <text evidence="2">The sequence shown here is derived from an EMBL/GenBank/DDBJ whole genome shotgun (WGS) entry which is preliminary data.</text>
</comment>
<feature type="region of interest" description="Disordered" evidence="1">
    <location>
        <begin position="100"/>
        <end position="134"/>
    </location>
</feature>
<evidence type="ECO:0000313" key="2">
    <source>
        <dbReference type="EMBL" id="GIM05090.1"/>
    </source>
</evidence>
<proteinExistence type="predicted"/>
<reference evidence="2" key="1">
    <citation type="journal article" date="2021" name="Proc. Natl. Acad. Sci. U.S.A.">
        <title>Three genomes in the algal genus Volvox reveal the fate of a haploid sex-determining region after a transition to homothallism.</title>
        <authorList>
            <person name="Yamamoto K."/>
            <person name="Hamaji T."/>
            <person name="Kawai-Toyooka H."/>
            <person name="Matsuzaki R."/>
            <person name="Takahashi F."/>
            <person name="Nishimura Y."/>
            <person name="Kawachi M."/>
            <person name="Noguchi H."/>
            <person name="Minakuchi Y."/>
            <person name="Umen J.G."/>
            <person name="Toyoda A."/>
            <person name="Nozaki H."/>
        </authorList>
    </citation>
    <scope>NUCLEOTIDE SEQUENCE</scope>
    <source>
        <strain evidence="2">NIES-3785</strain>
    </source>
</reference>
<accession>A0A8J4GCZ2</accession>
<feature type="compositionally biased region" description="Basic and acidic residues" evidence="1">
    <location>
        <begin position="103"/>
        <end position="112"/>
    </location>
</feature>
<name>A0A8J4GCZ2_9CHLO</name>
<dbReference type="AlphaFoldDB" id="A0A8J4GCZ2"/>